<protein>
    <submittedName>
        <fullName evidence="1">Uncharacterized protein</fullName>
    </submittedName>
</protein>
<dbReference type="AlphaFoldDB" id="M1PEE4"/>
<gene>
    <name evidence="1" type="ordered locus">BAnh1_11180</name>
</gene>
<sequence length="44" mass="4776">MRAFLLYISVCSLAFTLQASSYTVALRMSGYLPGGERGEITTSL</sequence>
<evidence type="ECO:0000313" key="1">
    <source>
        <dbReference type="EMBL" id="AGF74986.1"/>
    </source>
</evidence>
<proteinExistence type="predicted"/>
<dbReference type="EMBL" id="CP003123">
    <property type="protein sequence ID" value="AGF74986.1"/>
    <property type="molecule type" value="Genomic_DNA"/>
</dbReference>
<name>M1PEE4_BARAA</name>
<dbReference type="Proteomes" id="UP000011729">
    <property type="component" value="Chromosome"/>
</dbReference>
<dbReference type="HOGENOM" id="CLU_3212881_0_0_5"/>
<organism evidence="1 2">
    <name type="scientific">Bartonella australis (strain Aust/NH1)</name>
    <dbReference type="NCBI Taxonomy" id="1094489"/>
    <lineage>
        <taxon>Bacteria</taxon>
        <taxon>Pseudomonadati</taxon>
        <taxon>Pseudomonadota</taxon>
        <taxon>Alphaproteobacteria</taxon>
        <taxon>Hyphomicrobiales</taxon>
        <taxon>Bartonellaceae</taxon>
        <taxon>Bartonella</taxon>
    </lineage>
</organism>
<evidence type="ECO:0000313" key="2">
    <source>
        <dbReference type="Proteomes" id="UP000011729"/>
    </source>
</evidence>
<accession>M1PEE4</accession>
<dbReference type="KEGG" id="baus:BAnh1_11180"/>
<reference evidence="1 2" key="1">
    <citation type="journal article" date="2013" name="PLoS Genet.">
        <title>A gene transfer agent and a dynamic repertoire of secretion systems hold the keys to the explosive radiation of the emerging pathogen Bartonella.</title>
        <authorList>
            <person name="Guy L."/>
            <person name="Nystedt B."/>
            <person name="Toft C."/>
            <person name="Zaremba-Niedzwiedzka K."/>
            <person name="Berglund E.C."/>
            <person name="Granberg F."/>
            <person name="Naslund K."/>
            <person name="Eriksson A.S."/>
            <person name="Andersson S.G."/>
        </authorList>
    </citation>
    <scope>NUCLEOTIDE SEQUENCE [LARGE SCALE GENOMIC DNA]</scope>
    <source>
        <strain evidence="1 2">Aust/NH1</strain>
    </source>
</reference>
<keyword evidence="2" id="KW-1185">Reference proteome</keyword>